<reference evidence="1 2" key="1">
    <citation type="submission" date="2020-08" db="EMBL/GenBank/DDBJ databases">
        <title>Genomic Encyclopedia of Type Strains, Phase III (KMG-III): the genomes of soil and plant-associated and newly described type strains.</title>
        <authorList>
            <person name="Whitman W."/>
        </authorList>
    </citation>
    <scope>NUCLEOTIDE SEQUENCE [LARGE SCALE GENOMIC DNA]</scope>
    <source>
        <strain evidence="1 2">CECT 7744</strain>
    </source>
</reference>
<comment type="caution">
    <text evidence="1">The sequence shown here is derived from an EMBL/GenBank/DDBJ whole genome shotgun (WGS) entry which is preliminary data.</text>
</comment>
<organism evidence="1 2">
    <name type="scientific">Halomonas stenophila</name>
    <dbReference type="NCBI Taxonomy" id="795312"/>
    <lineage>
        <taxon>Bacteria</taxon>
        <taxon>Pseudomonadati</taxon>
        <taxon>Pseudomonadota</taxon>
        <taxon>Gammaproteobacteria</taxon>
        <taxon>Oceanospirillales</taxon>
        <taxon>Halomonadaceae</taxon>
        <taxon>Halomonas</taxon>
    </lineage>
</organism>
<sequence length="46" mass="5165">MRRAQAAVSWRLRRYSDTGSRCIIPERWHAGADPVLRGIALIVMGA</sequence>
<proteinExistence type="predicted"/>
<gene>
    <name evidence="1" type="ORF">FHR97_000984</name>
</gene>
<dbReference type="EMBL" id="JACHXR010000002">
    <property type="protein sequence ID" value="MBB3230150.1"/>
    <property type="molecule type" value="Genomic_DNA"/>
</dbReference>
<evidence type="ECO:0000313" key="2">
    <source>
        <dbReference type="Proteomes" id="UP000518892"/>
    </source>
</evidence>
<evidence type="ECO:0000313" key="1">
    <source>
        <dbReference type="EMBL" id="MBB3230150.1"/>
    </source>
</evidence>
<name>A0A7W5ETP8_9GAMM</name>
<dbReference type="Proteomes" id="UP000518892">
    <property type="component" value="Unassembled WGS sequence"/>
</dbReference>
<keyword evidence="2" id="KW-1185">Reference proteome</keyword>
<accession>A0A7W5ETP8</accession>
<dbReference type="AlphaFoldDB" id="A0A7W5ETP8"/>
<protein>
    <submittedName>
        <fullName evidence="1">Uncharacterized protein</fullName>
    </submittedName>
</protein>